<dbReference type="Pfam" id="PF10049">
    <property type="entry name" value="DUF2283"/>
    <property type="match status" value="1"/>
</dbReference>
<dbReference type="GO" id="GO:0003677">
    <property type="term" value="F:DNA binding"/>
    <property type="evidence" value="ECO:0007669"/>
    <property type="project" value="InterPro"/>
</dbReference>
<dbReference type="InterPro" id="IPR010093">
    <property type="entry name" value="SinI_DNA-bd"/>
</dbReference>
<dbReference type="InterPro" id="IPR041657">
    <property type="entry name" value="HTH_17"/>
</dbReference>
<sequence>MKISFDRKADASYIKLSNKKISKTVPVSDYCNVDLDSEGKVVGIELLFISQYMDDFRLWLDITNTAQYLDKSPVTLRRWVQEKKIPYYKLGKEYLFIKEDLDEYIRKQRRS</sequence>
<dbReference type="NCBIfam" id="TIGR01764">
    <property type="entry name" value="excise"/>
    <property type="match status" value="1"/>
</dbReference>
<dbReference type="AlphaFoldDB" id="A0A0S7XUQ3"/>
<evidence type="ECO:0000313" key="3">
    <source>
        <dbReference type="Proteomes" id="UP000051861"/>
    </source>
</evidence>
<organism evidence="2 3">
    <name type="scientific">candidate division WOR-1 bacterium DG_54_3</name>
    <dbReference type="NCBI Taxonomy" id="1703775"/>
    <lineage>
        <taxon>Bacteria</taxon>
        <taxon>Bacillati</taxon>
        <taxon>Saganbacteria</taxon>
    </lineage>
</organism>
<protein>
    <recommendedName>
        <fullName evidence="1">Helix-turn-helix domain-containing protein</fullName>
    </recommendedName>
</protein>
<evidence type="ECO:0000313" key="2">
    <source>
        <dbReference type="EMBL" id="KPJ66210.1"/>
    </source>
</evidence>
<reference evidence="2 3" key="1">
    <citation type="journal article" date="2015" name="Microbiome">
        <title>Genomic resolution of linkages in carbon, nitrogen, and sulfur cycling among widespread estuary sediment bacteria.</title>
        <authorList>
            <person name="Baker B.J."/>
            <person name="Lazar C.S."/>
            <person name="Teske A.P."/>
            <person name="Dick G.J."/>
        </authorList>
    </citation>
    <scope>NUCLEOTIDE SEQUENCE [LARGE SCALE GENOMIC DNA]</scope>
    <source>
        <strain evidence="2">DG_54_3</strain>
    </source>
</reference>
<dbReference type="SUPFAM" id="SSF46955">
    <property type="entry name" value="Putative DNA-binding domain"/>
    <property type="match status" value="1"/>
</dbReference>
<dbReference type="InterPro" id="IPR009061">
    <property type="entry name" value="DNA-bd_dom_put_sf"/>
</dbReference>
<feature type="domain" description="Helix-turn-helix" evidence="1">
    <location>
        <begin position="59"/>
        <end position="109"/>
    </location>
</feature>
<comment type="caution">
    <text evidence="2">The sequence shown here is derived from an EMBL/GenBank/DDBJ whole genome shotgun (WGS) entry which is preliminary data.</text>
</comment>
<proteinExistence type="predicted"/>
<evidence type="ECO:0000259" key="1">
    <source>
        <dbReference type="Pfam" id="PF12728"/>
    </source>
</evidence>
<dbReference type="Proteomes" id="UP000051861">
    <property type="component" value="Unassembled WGS sequence"/>
</dbReference>
<dbReference type="Pfam" id="PF12728">
    <property type="entry name" value="HTH_17"/>
    <property type="match status" value="1"/>
</dbReference>
<name>A0A0S7XUQ3_UNCSA</name>
<gene>
    <name evidence="2" type="ORF">AMJ44_08710</name>
</gene>
<accession>A0A0S7XUQ3</accession>
<dbReference type="EMBL" id="LIZX01000087">
    <property type="protein sequence ID" value="KPJ66210.1"/>
    <property type="molecule type" value="Genomic_DNA"/>
</dbReference>
<dbReference type="InterPro" id="IPR019270">
    <property type="entry name" value="DUF2283"/>
</dbReference>